<evidence type="ECO:0000313" key="3">
    <source>
        <dbReference type="Proteomes" id="UP000249590"/>
    </source>
</evidence>
<dbReference type="OrthoDB" id="7502269at2"/>
<dbReference type="Proteomes" id="UP000249590">
    <property type="component" value="Unassembled WGS sequence"/>
</dbReference>
<reference evidence="2 3" key="1">
    <citation type="submission" date="2018-05" db="EMBL/GenBank/DDBJ databases">
        <title>Acuticoccus sediminis sp. nov., isolated from deep-sea sediment of Indian Ocean.</title>
        <authorList>
            <person name="Liu X."/>
            <person name="Lai Q."/>
            <person name="Du Y."/>
            <person name="Sun F."/>
            <person name="Zhang X."/>
            <person name="Wang S."/>
            <person name="Shao Z."/>
        </authorList>
    </citation>
    <scope>NUCLEOTIDE SEQUENCE [LARGE SCALE GENOMIC DNA]</scope>
    <source>
        <strain evidence="2 3">PTG4-2</strain>
    </source>
</reference>
<feature type="transmembrane region" description="Helical" evidence="1">
    <location>
        <begin position="21"/>
        <end position="39"/>
    </location>
</feature>
<protein>
    <submittedName>
        <fullName evidence="2">Uncharacterized protein</fullName>
    </submittedName>
</protein>
<keyword evidence="1" id="KW-1133">Transmembrane helix</keyword>
<evidence type="ECO:0000256" key="1">
    <source>
        <dbReference type="SAM" id="Phobius"/>
    </source>
</evidence>
<comment type="caution">
    <text evidence="2">The sequence shown here is derived from an EMBL/GenBank/DDBJ whole genome shotgun (WGS) entry which is preliminary data.</text>
</comment>
<evidence type="ECO:0000313" key="2">
    <source>
        <dbReference type="EMBL" id="RAI01084.1"/>
    </source>
</evidence>
<keyword evidence="1" id="KW-0472">Membrane</keyword>
<organism evidence="2 3">
    <name type="scientific">Acuticoccus sediminis</name>
    <dbReference type="NCBI Taxonomy" id="2184697"/>
    <lineage>
        <taxon>Bacteria</taxon>
        <taxon>Pseudomonadati</taxon>
        <taxon>Pseudomonadota</taxon>
        <taxon>Alphaproteobacteria</taxon>
        <taxon>Hyphomicrobiales</taxon>
        <taxon>Amorphaceae</taxon>
        <taxon>Acuticoccus</taxon>
    </lineage>
</organism>
<feature type="transmembrane region" description="Helical" evidence="1">
    <location>
        <begin position="59"/>
        <end position="81"/>
    </location>
</feature>
<sequence>MLIVRRISRGVADHFPIRVSEWVMVHPTFWMGVALMAQPDIFDSSPSFAELARWADERVWSSIAILCAFIRFTALMVNGTFRGFTKSPHLRAFASFVGVAFWSQVTLGFAIAAGAGEGAWTAVAVHSTLLLLELVNVHRSFSDIGKSAR</sequence>
<name>A0A8B2NUD3_9HYPH</name>
<accession>A0A8B2NUD3</accession>
<dbReference type="EMBL" id="QHHQ01000003">
    <property type="protein sequence ID" value="RAI01084.1"/>
    <property type="molecule type" value="Genomic_DNA"/>
</dbReference>
<dbReference type="AlphaFoldDB" id="A0A8B2NUD3"/>
<proteinExistence type="predicted"/>
<feature type="transmembrane region" description="Helical" evidence="1">
    <location>
        <begin position="93"/>
        <end position="113"/>
    </location>
</feature>
<gene>
    <name evidence="2" type="ORF">DLJ53_17870</name>
</gene>
<keyword evidence="3" id="KW-1185">Reference proteome</keyword>
<keyword evidence="1" id="KW-0812">Transmembrane</keyword>